<comment type="caution">
    <text evidence="1">The sequence shown here is derived from an EMBL/GenBank/DDBJ whole genome shotgun (WGS) entry which is preliminary data.</text>
</comment>
<evidence type="ECO:0000313" key="2">
    <source>
        <dbReference type="Proteomes" id="UP001148662"/>
    </source>
</evidence>
<protein>
    <submittedName>
        <fullName evidence="1">Uncharacterized protein</fullName>
    </submittedName>
</protein>
<proteinExistence type="predicted"/>
<organism evidence="1 2">
    <name type="scientific">Phlebia brevispora</name>
    <dbReference type="NCBI Taxonomy" id="194682"/>
    <lineage>
        <taxon>Eukaryota</taxon>
        <taxon>Fungi</taxon>
        <taxon>Dikarya</taxon>
        <taxon>Basidiomycota</taxon>
        <taxon>Agaricomycotina</taxon>
        <taxon>Agaricomycetes</taxon>
        <taxon>Polyporales</taxon>
        <taxon>Meruliaceae</taxon>
        <taxon>Phlebia</taxon>
    </lineage>
</organism>
<accession>A0ACC1S7I4</accession>
<dbReference type="Proteomes" id="UP001148662">
    <property type="component" value="Unassembled WGS sequence"/>
</dbReference>
<evidence type="ECO:0000313" key="1">
    <source>
        <dbReference type="EMBL" id="KAJ3533694.1"/>
    </source>
</evidence>
<gene>
    <name evidence="1" type="ORF">NM688_g7246</name>
</gene>
<keyword evidence="2" id="KW-1185">Reference proteome</keyword>
<reference evidence="1" key="1">
    <citation type="submission" date="2022-07" db="EMBL/GenBank/DDBJ databases">
        <title>Genome Sequence of Phlebia brevispora.</title>
        <authorList>
            <person name="Buettner E."/>
        </authorList>
    </citation>
    <scope>NUCLEOTIDE SEQUENCE</scope>
    <source>
        <strain evidence="1">MPL23</strain>
    </source>
</reference>
<name>A0ACC1S7I4_9APHY</name>
<sequence>MDASLSIRLATLIDAYPVLSPSYPSAYHATPRPVGVLTPSRQFSCGSPSEELKHVTRGFDVGFPSIVQFVVVLHLRARPTPATMKLADVFKASERSVHSRLFTLNEQKLVYTVRSRYMTQGYALCIHLQCVPTLQWGPEELDASPDRCSVRYRAALGQFLIIRRARTALGVHGMRAEDNAQSGLYASPPVEDNLALSRPAGVLPGEMTV</sequence>
<dbReference type="EMBL" id="JANHOG010001651">
    <property type="protein sequence ID" value="KAJ3533694.1"/>
    <property type="molecule type" value="Genomic_DNA"/>
</dbReference>